<dbReference type="InterPro" id="IPR003594">
    <property type="entry name" value="HATPase_dom"/>
</dbReference>
<dbReference type="PANTHER" id="PTHR45453">
    <property type="entry name" value="PHOSPHATE REGULON SENSOR PROTEIN PHOR"/>
    <property type="match status" value="1"/>
</dbReference>
<evidence type="ECO:0000259" key="8">
    <source>
        <dbReference type="PROSITE" id="PS50109"/>
    </source>
</evidence>
<evidence type="ECO:0000256" key="3">
    <source>
        <dbReference type="ARBA" id="ARBA00022553"/>
    </source>
</evidence>
<name>A0A0G0N6E7_9BACT</name>
<evidence type="ECO:0000313" key="10">
    <source>
        <dbReference type="Proteomes" id="UP000034246"/>
    </source>
</evidence>
<evidence type="ECO:0000256" key="6">
    <source>
        <dbReference type="ARBA" id="ARBA00023012"/>
    </source>
</evidence>
<dbReference type="SMART" id="SM00387">
    <property type="entry name" value="HATPase_c"/>
    <property type="match status" value="1"/>
</dbReference>
<evidence type="ECO:0000256" key="7">
    <source>
        <dbReference type="SAM" id="Phobius"/>
    </source>
</evidence>
<reference evidence="9 10" key="1">
    <citation type="journal article" date="2015" name="Nature">
        <title>rRNA introns, odd ribosomes, and small enigmatic genomes across a large radiation of phyla.</title>
        <authorList>
            <person name="Brown C.T."/>
            <person name="Hug L.A."/>
            <person name="Thomas B.C."/>
            <person name="Sharon I."/>
            <person name="Castelle C.J."/>
            <person name="Singh A."/>
            <person name="Wilkins M.J."/>
            <person name="Williams K.H."/>
            <person name="Banfield J.F."/>
        </authorList>
    </citation>
    <scope>NUCLEOTIDE SEQUENCE [LARGE SCALE GENOMIC DNA]</scope>
</reference>
<comment type="caution">
    <text evidence="9">The sequence shown here is derived from an EMBL/GenBank/DDBJ whole genome shotgun (WGS) entry which is preliminary data.</text>
</comment>
<evidence type="ECO:0000256" key="4">
    <source>
        <dbReference type="ARBA" id="ARBA00022679"/>
    </source>
</evidence>
<dbReference type="InterPro" id="IPR003661">
    <property type="entry name" value="HisK_dim/P_dom"/>
</dbReference>
<dbReference type="STRING" id="1618550.UT39_C0012G0015"/>
<keyword evidence="7" id="KW-0812">Transmembrane</keyword>
<keyword evidence="6" id="KW-0902">Two-component regulatory system</keyword>
<dbReference type="Gene3D" id="3.30.565.10">
    <property type="entry name" value="Histidine kinase-like ATPase, C-terminal domain"/>
    <property type="match status" value="1"/>
</dbReference>
<dbReference type="CDD" id="cd00075">
    <property type="entry name" value="HATPase"/>
    <property type="match status" value="1"/>
</dbReference>
<dbReference type="InterPro" id="IPR005467">
    <property type="entry name" value="His_kinase_dom"/>
</dbReference>
<dbReference type="EC" id="2.7.13.3" evidence="2"/>
<evidence type="ECO:0000256" key="2">
    <source>
        <dbReference type="ARBA" id="ARBA00012438"/>
    </source>
</evidence>
<proteinExistence type="predicted"/>
<dbReference type="GO" id="GO:0016036">
    <property type="term" value="P:cellular response to phosphate starvation"/>
    <property type="evidence" value="ECO:0007669"/>
    <property type="project" value="TreeGrafter"/>
</dbReference>
<dbReference type="PANTHER" id="PTHR45453:SF1">
    <property type="entry name" value="PHOSPHATE REGULON SENSOR PROTEIN PHOR"/>
    <property type="match status" value="1"/>
</dbReference>
<dbReference type="SUPFAM" id="SSF47384">
    <property type="entry name" value="Homodimeric domain of signal transducing histidine kinase"/>
    <property type="match status" value="1"/>
</dbReference>
<dbReference type="PRINTS" id="PR00344">
    <property type="entry name" value="BCTRLSENSOR"/>
</dbReference>
<accession>A0A0G0N6E7</accession>
<dbReference type="EMBL" id="LBWP01000012">
    <property type="protein sequence ID" value="KKR10993.1"/>
    <property type="molecule type" value="Genomic_DNA"/>
</dbReference>
<dbReference type="PROSITE" id="PS50109">
    <property type="entry name" value="HIS_KIN"/>
    <property type="match status" value="1"/>
</dbReference>
<dbReference type="Pfam" id="PF02518">
    <property type="entry name" value="HATPase_c"/>
    <property type="match status" value="1"/>
</dbReference>
<dbReference type="SUPFAM" id="SSF55874">
    <property type="entry name" value="ATPase domain of HSP90 chaperone/DNA topoisomerase II/histidine kinase"/>
    <property type="match status" value="1"/>
</dbReference>
<evidence type="ECO:0000256" key="5">
    <source>
        <dbReference type="ARBA" id="ARBA00022777"/>
    </source>
</evidence>
<dbReference type="CDD" id="cd00082">
    <property type="entry name" value="HisKA"/>
    <property type="match status" value="1"/>
</dbReference>
<keyword evidence="5 9" id="KW-0418">Kinase</keyword>
<keyword evidence="7" id="KW-0472">Membrane</keyword>
<gene>
    <name evidence="9" type="ORF">UT39_C0012G0015</name>
</gene>
<dbReference type="Proteomes" id="UP000034246">
    <property type="component" value="Unassembled WGS sequence"/>
</dbReference>
<sequence>MFKKARIKLTVVYSGIIVAISIAFSLFIYRMVSVEIQQRLSLIERRLNPPQRIYLPPTTQNMMFIEDLREVEDRVLIILIYTNVVILIFSSLAGYFLAGLTLHPIENAMEEQKRFIADASHELKTPLTALQTSIEVALRDKKIDLKSALFTLKDSLNDVKSMTSLTNDLLSLTRYQQNNLKESFARVNLKDIVETSVNKIRPLGKSKGIQIEFNKDDVFLSGNKESLEKLITILLDNAVKYSQKKKMVNIKYNCKGKYIIIAVSDNGIGIPKEDLPYLFERFYRSDASRSKINTLGFGLGLSIAKSIVNIHNGSIGVESTVGKGSIFTVKLPAE</sequence>
<dbReference type="InterPro" id="IPR036097">
    <property type="entry name" value="HisK_dim/P_sf"/>
</dbReference>
<dbReference type="Gene3D" id="1.10.287.130">
    <property type="match status" value="1"/>
</dbReference>
<protein>
    <recommendedName>
        <fullName evidence="2">histidine kinase</fullName>
        <ecNumber evidence="2">2.7.13.3</ecNumber>
    </recommendedName>
</protein>
<dbReference type="AlphaFoldDB" id="A0A0G0N6E7"/>
<feature type="transmembrane region" description="Helical" evidence="7">
    <location>
        <begin position="12"/>
        <end position="32"/>
    </location>
</feature>
<keyword evidence="7" id="KW-1133">Transmembrane helix</keyword>
<keyword evidence="3" id="KW-0597">Phosphoprotein</keyword>
<feature type="domain" description="Histidine kinase" evidence="8">
    <location>
        <begin position="118"/>
        <end position="334"/>
    </location>
</feature>
<dbReference type="Pfam" id="PF00512">
    <property type="entry name" value="HisKA"/>
    <property type="match status" value="1"/>
</dbReference>
<dbReference type="InterPro" id="IPR036890">
    <property type="entry name" value="HATPase_C_sf"/>
</dbReference>
<dbReference type="SMART" id="SM00388">
    <property type="entry name" value="HisKA"/>
    <property type="match status" value="1"/>
</dbReference>
<keyword evidence="4" id="KW-0808">Transferase</keyword>
<dbReference type="GO" id="GO:0005886">
    <property type="term" value="C:plasma membrane"/>
    <property type="evidence" value="ECO:0007669"/>
    <property type="project" value="TreeGrafter"/>
</dbReference>
<dbReference type="InterPro" id="IPR004358">
    <property type="entry name" value="Sig_transdc_His_kin-like_C"/>
</dbReference>
<feature type="transmembrane region" description="Helical" evidence="7">
    <location>
        <begin position="75"/>
        <end position="98"/>
    </location>
</feature>
<comment type="catalytic activity">
    <reaction evidence="1">
        <text>ATP + protein L-histidine = ADP + protein N-phospho-L-histidine.</text>
        <dbReference type="EC" id="2.7.13.3"/>
    </reaction>
</comment>
<dbReference type="InterPro" id="IPR050351">
    <property type="entry name" value="BphY/WalK/GraS-like"/>
</dbReference>
<dbReference type="GO" id="GO:0000155">
    <property type="term" value="F:phosphorelay sensor kinase activity"/>
    <property type="evidence" value="ECO:0007669"/>
    <property type="project" value="InterPro"/>
</dbReference>
<evidence type="ECO:0000313" key="9">
    <source>
        <dbReference type="EMBL" id="KKR10993.1"/>
    </source>
</evidence>
<dbReference type="FunFam" id="3.30.565.10:FF:000006">
    <property type="entry name" value="Sensor histidine kinase WalK"/>
    <property type="match status" value="1"/>
</dbReference>
<organism evidence="9 10">
    <name type="scientific">Candidatus Woesebacteria bacterium GW2011_GWA1_39_21</name>
    <dbReference type="NCBI Taxonomy" id="1618550"/>
    <lineage>
        <taxon>Bacteria</taxon>
        <taxon>Candidatus Woeseibacteriota</taxon>
    </lineage>
</organism>
<evidence type="ECO:0000256" key="1">
    <source>
        <dbReference type="ARBA" id="ARBA00000085"/>
    </source>
</evidence>
<dbReference type="GO" id="GO:0004721">
    <property type="term" value="F:phosphoprotein phosphatase activity"/>
    <property type="evidence" value="ECO:0007669"/>
    <property type="project" value="TreeGrafter"/>
</dbReference>